<evidence type="ECO:0008006" key="9">
    <source>
        <dbReference type="Google" id="ProtNLM"/>
    </source>
</evidence>
<keyword evidence="5 6" id="KW-0472">Membrane</keyword>
<dbReference type="EMBL" id="CP018145">
    <property type="protein sequence ID" value="ASJ52617.1"/>
    <property type="molecule type" value="Genomic_DNA"/>
</dbReference>
<comment type="similarity">
    <text evidence="2">Belongs to the TMEM19 family.</text>
</comment>
<feature type="transmembrane region" description="Helical" evidence="6">
    <location>
        <begin position="254"/>
        <end position="278"/>
    </location>
</feature>
<feature type="transmembrane region" description="Helical" evidence="6">
    <location>
        <begin position="153"/>
        <end position="178"/>
    </location>
</feature>
<sequence length="280" mass="29121">MEWLIGLACSAGIAGAAYVKRSLSGSGFLAAVILGTVMYALGSPIWFGSLIAFFVSSTLLSKWKKHKKEEAESGYEKTGRRDAGQVLANGGLGLLLCVANWVWPHPLWWYAFLGVMAAVTADTWATEIGGLSRKPPRSIKTGQRVPPGTSGGVSSLGMGASLAGGLFIGGVAWLLLAIPGQPAPDVITPALRLAAWIGIAGLAGMIGSLVDSWIGATWQQMYRCGACGREIEQARHCGKPAVRIRGRAGWNNDAVNVAGSLAGGAFAVLLALAIGLSFDL</sequence>
<keyword evidence="4 6" id="KW-1133">Transmembrane helix</keyword>
<evidence type="ECO:0000256" key="6">
    <source>
        <dbReference type="SAM" id="Phobius"/>
    </source>
</evidence>
<reference evidence="7 8" key="1">
    <citation type="submission" date="2016-11" db="EMBL/GenBank/DDBJ databases">
        <authorList>
            <person name="Jaros S."/>
            <person name="Januszkiewicz K."/>
            <person name="Wedrychowicz H."/>
        </authorList>
    </citation>
    <scope>NUCLEOTIDE SEQUENCE [LARGE SCALE GENOMIC DNA]</scope>
    <source>
        <strain evidence="7 8">NF2</strain>
    </source>
</reference>
<feature type="transmembrane region" description="Helical" evidence="6">
    <location>
        <begin position="193"/>
        <end position="214"/>
    </location>
</feature>
<gene>
    <name evidence="7" type="ORF">BP422_03060</name>
</gene>
<evidence type="ECO:0000256" key="1">
    <source>
        <dbReference type="ARBA" id="ARBA00004141"/>
    </source>
</evidence>
<dbReference type="GO" id="GO:0016020">
    <property type="term" value="C:membrane"/>
    <property type="evidence" value="ECO:0007669"/>
    <property type="project" value="UniProtKB-SubCell"/>
</dbReference>
<feature type="transmembrane region" description="Helical" evidence="6">
    <location>
        <begin position="86"/>
        <end position="103"/>
    </location>
</feature>
<evidence type="ECO:0000256" key="3">
    <source>
        <dbReference type="ARBA" id="ARBA00022692"/>
    </source>
</evidence>
<dbReference type="InterPro" id="IPR002794">
    <property type="entry name" value="DUF92_TMEM19"/>
</dbReference>
<dbReference type="RefSeq" id="WP_088906510.1">
    <property type="nucleotide sequence ID" value="NZ_CP018145.1"/>
</dbReference>
<evidence type="ECO:0000313" key="8">
    <source>
        <dbReference type="Proteomes" id="UP000197781"/>
    </source>
</evidence>
<dbReference type="PANTHER" id="PTHR13353:SF5">
    <property type="entry name" value="TRANSMEMBRANE PROTEIN 19"/>
    <property type="match status" value="1"/>
</dbReference>
<evidence type="ECO:0000256" key="4">
    <source>
        <dbReference type="ARBA" id="ARBA00022989"/>
    </source>
</evidence>
<dbReference type="KEGG" id="bfm:BP422_03060"/>
<organism evidence="7 8">
    <name type="scientific">Brevibacillus formosus</name>
    <dbReference type="NCBI Taxonomy" id="54913"/>
    <lineage>
        <taxon>Bacteria</taxon>
        <taxon>Bacillati</taxon>
        <taxon>Bacillota</taxon>
        <taxon>Bacilli</taxon>
        <taxon>Bacillales</taxon>
        <taxon>Paenibacillaceae</taxon>
        <taxon>Brevibacillus</taxon>
    </lineage>
</organism>
<comment type="subcellular location">
    <subcellularLocation>
        <location evidence="1">Membrane</location>
        <topology evidence="1">Multi-pass membrane protein</topology>
    </subcellularLocation>
</comment>
<feature type="transmembrane region" description="Helical" evidence="6">
    <location>
        <begin position="109"/>
        <end position="132"/>
    </location>
</feature>
<dbReference type="Proteomes" id="UP000197781">
    <property type="component" value="Chromosome"/>
</dbReference>
<evidence type="ECO:0000256" key="2">
    <source>
        <dbReference type="ARBA" id="ARBA00009012"/>
    </source>
</evidence>
<feature type="transmembrane region" description="Helical" evidence="6">
    <location>
        <begin position="26"/>
        <end position="55"/>
    </location>
</feature>
<name>A0A220MC82_9BACL</name>
<accession>A0A220MC82</accession>
<dbReference type="Pfam" id="PF01940">
    <property type="entry name" value="DUF92"/>
    <property type="match status" value="1"/>
</dbReference>
<protein>
    <recommendedName>
        <fullName evidence="9">DUF92 domain-containing protein</fullName>
    </recommendedName>
</protein>
<dbReference type="AlphaFoldDB" id="A0A220MC82"/>
<evidence type="ECO:0000313" key="7">
    <source>
        <dbReference type="EMBL" id="ASJ52617.1"/>
    </source>
</evidence>
<keyword evidence="3 6" id="KW-0812">Transmembrane</keyword>
<proteinExistence type="inferred from homology"/>
<dbReference type="PANTHER" id="PTHR13353">
    <property type="entry name" value="TRANSMEMBRANE PROTEIN 19"/>
    <property type="match status" value="1"/>
</dbReference>
<evidence type="ECO:0000256" key="5">
    <source>
        <dbReference type="ARBA" id="ARBA00023136"/>
    </source>
</evidence>